<dbReference type="Gene3D" id="2.40.10.230">
    <property type="entry name" value="Probable tRNA pseudouridine synthase domain"/>
    <property type="match status" value="1"/>
</dbReference>
<dbReference type="eggNOG" id="arCOG02466">
    <property type="taxonomic scope" value="Archaea"/>
</dbReference>
<protein>
    <recommendedName>
        <fullName evidence="3">H/ACA RNA-protein complex component Gar1</fullName>
    </recommendedName>
</protein>
<dbReference type="InterPro" id="IPR038664">
    <property type="entry name" value="Gar1/Naf1_Cbf5-bd_sf"/>
</dbReference>
<dbReference type="EMBL" id="CP000852">
    <property type="protein sequence ID" value="ABW02454.1"/>
    <property type="molecule type" value="Genomic_DNA"/>
</dbReference>
<gene>
    <name evidence="1" type="ordered locus">Cmaq_1631</name>
</gene>
<dbReference type="AlphaFoldDB" id="A8M9Y3"/>
<evidence type="ECO:0008006" key="3">
    <source>
        <dbReference type="Google" id="ProtNLM"/>
    </source>
</evidence>
<evidence type="ECO:0000313" key="1">
    <source>
        <dbReference type="EMBL" id="ABW02454.1"/>
    </source>
</evidence>
<dbReference type="InterPro" id="IPR009000">
    <property type="entry name" value="Transl_B-barrel_sf"/>
</dbReference>
<organism evidence="1 2">
    <name type="scientific">Caldivirga maquilingensis (strain ATCC 700844 / DSM 13496 / JCM 10307 / IC-167)</name>
    <dbReference type="NCBI Taxonomy" id="397948"/>
    <lineage>
        <taxon>Archaea</taxon>
        <taxon>Thermoproteota</taxon>
        <taxon>Thermoprotei</taxon>
        <taxon>Thermoproteales</taxon>
        <taxon>Thermoproteaceae</taxon>
        <taxon>Caldivirga</taxon>
    </lineage>
</organism>
<dbReference type="STRING" id="397948.Cmaq_1631"/>
<keyword evidence="2" id="KW-1185">Reference proteome</keyword>
<dbReference type="SUPFAM" id="SSF50447">
    <property type="entry name" value="Translation proteins"/>
    <property type="match status" value="1"/>
</dbReference>
<dbReference type="HOGENOM" id="CLU_165884_2_1_2"/>
<sequence length="93" mass="10461">MEVYVPLRRIGVILHVAKDGLMVARVNSSKADRLVGLVTMDYSMRRIGVIKDIIGPVNAPYALIKPIKGLNATDYVGKQAYVRDIDYDKVMRR</sequence>
<proteinExistence type="predicted"/>
<evidence type="ECO:0000313" key="2">
    <source>
        <dbReference type="Proteomes" id="UP000001137"/>
    </source>
</evidence>
<dbReference type="Proteomes" id="UP000001137">
    <property type="component" value="Chromosome"/>
</dbReference>
<reference evidence="1 2" key="1">
    <citation type="submission" date="2007-10" db="EMBL/GenBank/DDBJ databases">
        <title>Complete sequence of Caldivirga maquilingensis IC-167.</title>
        <authorList>
            <consortium name="US DOE Joint Genome Institute"/>
            <person name="Copeland A."/>
            <person name="Lucas S."/>
            <person name="Lapidus A."/>
            <person name="Barry K."/>
            <person name="Glavina del Rio T."/>
            <person name="Dalin E."/>
            <person name="Tice H."/>
            <person name="Pitluck S."/>
            <person name="Saunders E."/>
            <person name="Brettin T."/>
            <person name="Bruce D."/>
            <person name="Detter J.C."/>
            <person name="Han C."/>
            <person name="Schmutz J."/>
            <person name="Larimer F."/>
            <person name="Land M."/>
            <person name="Hauser L."/>
            <person name="Kyrpides N."/>
            <person name="Ivanova N."/>
            <person name="Biddle J.F."/>
            <person name="Zhang Z."/>
            <person name="Fitz-Gibbon S.T."/>
            <person name="Lowe T.M."/>
            <person name="Saltikov C."/>
            <person name="House C.H."/>
            <person name="Richardson P."/>
        </authorList>
    </citation>
    <scope>NUCLEOTIDE SEQUENCE [LARGE SCALE GENOMIC DNA]</scope>
    <source>
        <strain evidence="2">ATCC 700844 / DSM 13496 / JCM 10307 / IC-167</strain>
    </source>
</reference>
<dbReference type="KEGG" id="cma:Cmaq_1631"/>
<accession>A8M9Y3</accession>
<name>A8M9Y3_CALMQ</name>